<keyword evidence="7" id="KW-1133">Transmembrane helix</keyword>
<comment type="caution">
    <text evidence="9">The sequence shown here is derived from an EMBL/GenBank/DDBJ whole genome shotgun (WGS) entry which is preliminary data.</text>
</comment>
<feature type="domain" description="Peptidase M48" evidence="8">
    <location>
        <begin position="138"/>
        <end position="206"/>
    </location>
</feature>
<proteinExistence type="inferred from homology"/>
<feature type="transmembrane region" description="Helical" evidence="7">
    <location>
        <begin position="36"/>
        <end position="61"/>
    </location>
</feature>
<dbReference type="InterPro" id="IPR001915">
    <property type="entry name" value="Peptidase_M48"/>
</dbReference>
<evidence type="ECO:0000256" key="3">
    <source>
        <dbReference type="ARBA" id="ARBA00022801"/>
    </source>
</evidence>
<evidence type="ECO:0000256" key="5">
    <source>
        <dbReference type="ARBA" id="ARBA00023049"/>
    </source>
</evidence>
<name>A0ABP4E8B9_9ACTN</name>
<keyword evidence="4 6" id="KW-0862">Zinc</keyword>
<evidence type="ECO:0000256" key="6">
    <source>
        <dbReference type="RuleBase" id="RU003983"/>
    </source>
</evidence>
<evidence type="ECO:0000313" key="10">
    <source>
        <dbReference type="Proteomes" id="UP001501581"/>
    </source>
</evidence>
<evidence type="ECO:0000256" key="4">
    <source>
        <dbReference type="ARBA" id="ARBA00022833"/>
    </source>
</evidence>
<dbReference type="PANTHER" id="PTHR34978:SF3">
    <property type="entry name" value="SLR0241 PROTEIN"/>
    <property type="match status" value="1"/>
</dbReference>
<keyword evidence="1 6" id="KW-0645">Protease</keyword>
<dbReference type="Pfam" id="PF01435">
    <property type="entry name" value="Peptidase_M48"/>
    <property type="match status" value="1"/>
</dbReference>
<comment type="cofactor">
    <cofactor evidence="6">
        <name>Zn(2+)</name>
        <dbReference type="ChEBI" id="CHEBI:29105"/>
    </cofactor>
    <text evidence="6">Binds 1 zinc ion per subunit.</text>
</comment>
<dbReference type="RefSeq" id="WP_343992678.1">
    <property type="nucleotide sequence ID" value="NZ_BAAALG010000005.1"/>
</dbReference>
<dbReference type="Gene3D" id="3.30.2010.10">
    <property type="entry name" value="Metalloproteases ('zincins'), catalytic domain"/>
    <property type="match status" value="1"/>
</dbReference>
<feature type="transmembrane region" description="Helical" evidence="7">
    <location>
        <begin position="278"/>
        <end position="300"/>
    </location>
</feature>
<comment type="similarity">
    <text evidence="6">Belongs to the peptidase M48 family.</text>
</comment>
<protein>
    <submittedName>
        <fullName evidence="9">M56 family metallopeptidase</fullName>
    </submittedName>
</protein>
<keyword evidence="5 6" id="KW-0482">Metalloprotease</keyword>
<evidence type="ECO:0000256" key="1">
    <source>
        <dbReference type="ARBA" id="ARBA00022670"/>
    </source>
</evidence>
<evidence type="ECO:0000256" key="2">
    <source>
        <dbReference type="ARBA" id="ARBA00022723"/>
    </source>
</evidence>
<feature type="transmembrane region" description="Helical" evidence="7">
    <location>
        <begin position="81"/>
        <end position="109"/>
    </location>
</feature>
<dbReference type="InterPro" id="IPR052173">
    <property type="entry name" value="Beta-lactam_resp_regulator"/>
</dbReference>
<feature type="transmembrane region" description="Helical" evidence="7">
    <location>
        <begin position="6"/>
        <end position="24"/>
    </location>
</feature>
<dbReference type="CDD" id="cd07326">
    <property type="entry name" value="M56_BlaR1_MecR1_like"/>
    <property type="match status" value="1"/>
</dbReference>
<accession>A0ABP4E8B9</accession>
<evidence type="ECO:0000256" key="7">
    <source>
        <dbReference type="SAM" id="Phobius"/>
    </source>
</evidence>
<organism evidence="9 10">
    <name type="scientific">Nocardioides dubius</name>
    <dbReference type="NCBI Taxonomy" id="317019"/>
    <lineage>
        <taxon>Bacteria</taxon>
        <taxon>Bacillati</taxon>
        <taxon>Actinomycetota</taxon>
        <taxon>Actinomycetes</taxon>
        <taxon>Propionibacteriales</taxon>
        <taxon>Nocardioidaceae</taxon>
        <taxon>Nocardioides</taxon>
    </lineage>
</organism>
<keyword evidence="10" id="KW-1185">Reference proteome</keyword>
<sequence length="318" mass="33363">MASLMMLALAFLGATVGPRLMRLGRWSAAPRWGIRAWQALSIAVASSLVFAGLAAAIPVLVTNSSVLDDLPLSPAALCEHYGLPGGTVLTVVVLTGTALLIARIGWFWLAQSRATRATRQGQLSRLALIGSPEPAGYYLLTSTHPLVYCLPGRRSAIVVTTAARELLSARQLDLVLAHERSHLRARHDVALDFAAALRRAFAPISFFAVTQHQIARLAEMQADDDATRNGGRRTLASALLTLSFAVPQPGLGAGAVATAERVRRLSRTPSPWGTRRRVGAAITSAAVLVSPALMVAAPALEALATQCCGTAASVALGA</sequence>
<evidence type="ECO:0000259" key="8">
    <source>
        <dbReference type="Pfam" id="PF01435"/>
    </source>
</evidence>
<keyword evidence="3 6" id="KW-0378">Hydrolase</keyword>
<gene>
    <name evidence="9" type="ORF">GCM10009668_13660</name>
</gene>
<reference evidence="10" key="1">
    <citation type="journal article" date="2019" name="Int. J. Syst. Evol. Microbiol.">
        <title>The Global Catalogue of Microorganisms (GCM) 10K type strain sequencing project: providing services to taxonomists for standard genome sequencing and annotation.</title>
        <authorList>
            <consortium name="The Broad Institute Genomics Platform"/>
            <consortium name="The Broad Institute Genome Sequencing Center for Infectious Disease"/>
            <person name="Wu L."/>
            <person name="Ma J."/>
        </authorList>
    </citation>
    <scope>NUCLEOTIDE SEQUENCE [LARGE SCALE GENOMIC DNA]</scope>
    <source>
        <strain evidence="10">JCM 13008</strain>
    </source>
</reference>
<evidence type="ECO:0000313" key="9">
    <source>
        <dbReference type="EMBL" id="GAA1097725.1"/>
    </source>
</evidence>
<keyword evidence="7" id="KW-0472">Membrane</keyword>
<keyword evidence="2" id="KW-0479">Metal-binding</keyword>
<dbReference type="Proteomes" id="UP001501581">
    <property type="component" value="Unassembled WGS sequence"/>
</dbReference>
<dbReference type="PANTHER" id="PTHR34978">
    <property type="entry name" value="POSSIBLE SENSOR-TRANSDUCER PROTEIN BLAR"/>
    <property type="match status" value="1"/>
</dbReference>
<dbReference type="EMBL" id="BAAALG010000005">
    <property type="protein sequence ID" value="GAA1097725.1"/>
    <property type="molecule type" value="Genomic_DNA"/>
</dbReference>
<keyword evidence="7" id="KW-0812">Transmembrane</keyword>